<dbReference type="AlphaFoldDB" id="A0A7W7MJ25"/>
<evidence type="ECO:0000313" key="2">
    <source>
        <dbReference type="Proteomes" id="UP000590511"/>
    </source>
</evidence>
<reference evidence="1 2" key="1">
    <citation type="submission" date="2020-08" db="EMBL/GenBank/DDBJ databases">
        <title>Sequencing the genomes of 1000 actinobacteria strains.</title>
        <authorList>
            <person name="Klenk H.-P."/>
        </authorList>
    </citation>
    <scope>NUCLEOTIDE SEQUENCE [LARGE SCALE GENOMIC DNA]</scope>
    <source>
        <strain evidence="1 2">DSM 43150</strain>
    </source>
</reference>
<name>A0A7W7MJ25_9ACTN</name>
<dbReference type="EMBL" id="JACHNC010000001">
    <property type="protein sequence ID" value="MBB4752192.1"/>
    <property type="molecule type" value="Genomic_DNA"/>
</dbReference>
<gene>
    <name evidence="1" type="ORF">BJ964_006353</name>
</gene>
<organism evidence="1 2">
    <name type="scientific">Actinoplanes lobatus</name>
    <dbReference type="NCBI Taxonomy" id="113568"/>
    <lineage>
        <taxon>Bacteria</taxon>
        <taxon>Bacillati</taxon>
        <taxon>Actinomycetota</taxon>
        <taxon>Actinomycetes</taxon>
        <taxon>Micromonosporales</taxon>
        <taxon>Micromonosporaceae</taxon>
        <taxon>Actinoplanes</taxon>
    </lineage>
</organism>
<sequence length="230" mass="25599">MSPTTVGGMRATSRSQDAVRILLIISTAAEPISSQPADPALSDAVAVLESQVLLQKLDFWVRNPDFLADELLNEYEQGGDAEFLELAGGILTSDEPEVRRYPMTRFLFGAYEPLDDALAVLRSAHLVVRRKRGSAGGRVLRHDYYLTQAGRAAADRILLDAPAFAYFVERTQLVARLAAGYRGSKLKERQYRQDEYRDAVIGDPIATIAPRVQERWRLHDQKRQTPASAA</sequence>
<comment type="caution">
    <text evidence="1">The sequence shown here is derived from an EMBL/GenBank/DDBJ whole genome shotgun (WGS) entry which is preliminary data.</text>
</comment>
<accession>A0A7W7MJ25</accession>
<dbReference type="RefSeq" id="WP_188124104.1">
    <property type="nucleotide sequence ID" value="NZ_BOMP01000163.1"/>
</dbReference>
<evidence type="ECO:0000313" key="1">
    <source>
        <dbReference type="EMBL" id="MBB4752192.1"/>
    </source>
</evidence>
<proteinExistence type="predicted"/>
<protein>
    <submittedName>
        <fullName evidence="1">Uncharacterized protein</fullName>
    </submittedName>
</protein>
<dbReference type="Proteomes" id="UP000590511">
    <property type="component" value="Unassembled WGS sequence"/>
</dbReference>